<dbReference type="NCBIfam" id="TIGR00251">
    <property type="entry name" value="DUF167 family protein"/>
    <property type="match status" value="1"/>
</dbReference>
<proteinExistence type="inferred from homology"/>
<dbReference type="SUPFAM" id="SSF69786">
    <property type="entry name" value="YggU-like"/>
    <property type="match status" value="1"/>
</dbReference>
<dbReference type="SMART" id="SM01152">
    <property type="entry name" value="DUF167"/>
    <property type="match status" value="1"/>
</dbReference>
<organism evidence="3 4">
    <name type="scientific">Rheinheimera pacifica</name>
    <dbReference type="NCBI Taxonomy" id="173990"/>
    <lineage>
        <taxon>Bacteria</taxon>
        <taxon>Pseudomonadati</taxon>
        <taxon>Pseudomonadota</taxon>
        <taxon>Gammaproteobacteria</taxon>
        <taxon>Chromatiales</taxon>
        <taxon>Chromatiaceae</taxon>
        <taxon>Rheinheimera</taxon>
    </lineage>
</organism>
<dbReference type="AlphaFoldDB" id="A0A1H6KSN3"/>
<dbReference type="NCBIfam" id="NF003466">
    <property type="entry name" value="PRK05090.1"/>
    <property type="match status" value="1"/>
</dbReference>
<dbReference type="OrthoDB" id="9800587at2"/>
<evidence type="ECO:0000313" key="3">
    <source>
        <dbReference type="EMBL" id="SEH78538.1"/>
    </source>
</evidence>
<protein>
    <recommendedName>
        <fullName evidence="2">UPF0235 protein SAMN05660691_01397</fullName>
    </recommendedName>
</protein>
<sequence length="98" mass="10646">MIAVTQCGADIRLKLYIQPKASRDAWVELYGEEIKIAITAPPVDGKANAHLQKFLAKSFAVAKSQVVIEKGETGRHKTVLIIAPKQLPPLVKNQLASA</sequence>
<comment type="similarity">
    <text evidence="1 2">Belongs to the UPF0235 family.</text>
</comment>
<evidence type="ECO:0000256" key="1">
    <source>
        <dbReference type="ARBA" id="ARBA00010364"/>
    </source>
</evidence>
<name>A0A1H6KSN3_9GAMM</name>
<dbReference type="RefSeq" id="WP_092791701.1">
    <property type="nucleotide sequence ID" value="NZ_FNXF01000004.1"/>
</dbReference>
<accession>A0A1H6KSN3</accession>
<evidence type="ECO:0000256" key="2">
    <source>
        <dbReference type="HAMAP-Rule" id="MF_00634"/>
    </source>
</evidence>
<evidence type="ECO:0000313" key="4">
    <source>
        <dbReference type="Proteomes" id="UP000199371"/>
    </source>
</evidence>
<dbReference type="EMBL" id="FNXF01000004">
    <property type="protein sequence ID" value="SEH78538.1"/>
    <property type="molecule type" value="Genomic_DNA"/>
</dbReference>
<dbReference type="HAMAP" id="MF_00634">
    <property type="entry name" value="UPF0235"/>
    <property type="match status" value="1"/>
</dbReference>
<dbReference type="Proteomes" id="UP000199371">
    <property type="component" value="Unassembled WGS sequence"/>
</dbReference>
<gene>
    <name evidence="3" type="ORF">SAMN05660691_01397</name>
</gene>
<dbReference type="InterPro" id="IPR036591">
    <property type="entry name" value="YggU-like_sf"/>
</dbReference>
<dbReference type="InterPro" id="IPR003746">
    <property type="entry name" value="DUF167"/>
</dbReference>
<dbReference type="Gene3D" id="3.30.1200.10">
    <property type="entry name" value="YggU-like"/>
    <property type="match status" value="1"/>
</dbReference>
<dbReference type="GO" id="GO:0005737">
    <property type="term" value="C:cytoplasm"/>
    <property type="evidence" value="ECO:0007669"/>
    <property type="project" value="TreeGrafter"/>
</dbReference>
<dbReference type="STRING" id="173990.SAMN05660691_01397"/>
<dbReference type="PANTHER" id="PTHR13420:SF7">
    <property type="entry name" value="UPF0235 PROTEIN C15ORF40"/>
    <property type="match status" value="1"/>
</dbReference>
<dbReference type="PANTHER" id="PTHR13420">
    <property type="entry name" value="UPF0235 PROTEIN C15ORF40"/>
    <property type="match status" value="1"/>
</dbReference>
<reference evidence="4" key="1">
    <citation type="submission" date="2016-10" db="EMBL/GenBank/DDBJ databases">
        <authorList>
            <person name="Varghese N."/>
            <person name="Submissions S."/>
        </authorList>
    </citation>
    <scope>NUCLEOTIDE SEQUENCE [LARGE SCALE GENOMIC DNA]</scope>
    <source>
        <strain evidence="4">DSM 17616</strain>
    </source>
</reference>
<keyword evidence="4" id="KW-1185">Reference proteome</keyword>
<dbReference type="Pfam" id="PF02594">
    <property type="entry name" value="DUF167"/>
    <property type="match status" value="1"/>
</dbReference>